<accession>A0A0F9L7I3</accession>
<gene>
    <name evidence="1" type="ORF">LCGC14_1248420</name>
</gene>
<comment type="caution">
    <text evidence="1">The sequence shown here is derived from an EMBL/GenBank/DDBJ whole genome shotgun (WGS) entry which is preliminary data.</text>
</comment>
<dbReference type="EMBL" id="LAZR01006813">
    <property type="protein sequence ID" value="KKM89458.1"/>
    <property type="molecule type" value="Genomic_DNA"/>
</dbReference>
<feature type="non-terminal residue" evidence="1">
    <location>
        <position position="25"/>
    </location>
</feature>
<proteinExistence type="predicted"/>
<name>A0A0F9L7I3_9ZZZZ</name>
<dbReference type="AlphaFoldDB" id="A0A0F9L7I3"/>
<evidence type="ECO:0000313" key="1">
    <source>
        <dbReference type="EMBL" id="KKM89458.1"/>
    </source>
</evidence>
<protein>
    <submittedName>
        <fullName evidence="1">Uncharacterized protein</fullName>
    </submittedName>
</protein>
<sequence length="25" mass="2844">MSRKYTRPTLKGMQHLNGDLLVAVD</sequence>
<organism evidence="1">
    <name type="scientific">marine sediment metagenome</name>
    <dbReference type="NCBI Taxonomy" id="412755"/>
    <lineage>
        <taxon>unclassified sequences</taxon>
        <taxon>metagenomes</taxon>
        <taxon>ecological metagenomes</taxon>
    </lineage>
</organism>
<reference evidence="1" key="1">
    <citation type="journal article" date="2015" name="Nature">
        <title>Complex archaea that bridge the gap between prokaryotes and eukaryotes.</title>
        <authorList>
            <person name="Spang A."/>
            <person name="Saw J.H."/>
            <person name="Jorgensen S.L."/>
            <person name="Zaremba-Niedzwiedzka K."/>
            <person name="Martijn J."/>
            <person name="Lind A.E."/>
            <person name="van Eijk R."/>
            <person name="Schleper C."/>
            <person name="Guy L."/>
            <person name="Ettema T.J."/>
        </authorList>
    </citation>
    <scope>NUCLEOTIDE SEQUENCE</scope>
</reference>